<protein>
    <submittedName>
        <fullName evidence="1">Putative LOC101074616 [Takifugu rubripes]</fullName>
    </submittedName>
</protein>
<organism evidence="1">
    <name type="scientific">Lepeophtheirus salmonis</name>
    <name type="common">Salmon louse</name>
    <name type="synonym">Caligus salmonis</name>
    <dbReference type="NCBI Taxonomy" id="72036"/>
    <lineage>
        <taxon>Eukaryota</taxon>
        <taxon>Metazoa</taxon>
        <taxon>Ecdysozoa</taxon>
        <taxon>Arthropoda</taxon>
        <taxon>Crustacea</taxon>
        <taxon>Multicrustacea</taxon>
        <taxon>Hexanauplia</taxon>
        <taxon>Copepoda</taxon>
        <taxon>Siphonostomatoida</taxon>
        <taxon>Caligidae</taxon>
        <taxon>Lepeophtheirus</taxon>
    </lineage>
</organism>
<proteinExistence type="predicted"/>
<name>A0A0K2ULU6_LEPSM</name>
<evidence type="ECO:0000313" key="1">
    <source>
        <dbReference type="EMBL" id="CDW39253.1"/>
    </source>
</evidence>
<reference evidence="1" key="1">
    <citation type="submission" date="2014-05" db="EMBL/GenBank/DDBJ databases">
        <authorList>
            <person name="Chronopoulou M."/>
        </authorList>
    </citation>
    <scope>NUCLEOTIDE SEQUENCE</scope>
    <source>
        <tissue evidence="1">Whole organism</tissue>
    </source>
</reference>
<dbReference type="AlphaFoldDB" id="A0A0K2ULU6"/>
<accession>A0A0K2ULU6</accession>
<dbReference type="EMBL" id="HACA01021892">
    <property type="protein sequence ID" value="CDW39253.1"/>
    <property type="molecule type" value="Transcribed_RNA"/>
</dbReference>
<sequence length="24" mass="3085">MLEEKEDWSMHYLQFYGDWGTQYQ</sequence>